<dbReference type="AlphaFoldDB" id="A0AAN8A9G0"/>
<organism evidence="3 4">
    <name type="scientific">Arxiozyma heterogenica</name>
    <dbReference type="NCBI Taxonomy" id="278026"/>
    <lineage>
        <taxon>Eukaryota</taxon>
        <taxon>Fungi</taxon>
        <taxon>Dikarya</taxon>
        <taxon>Ascomycota</taxon>
        <taxon>Saccharomycotina</taxon>
        <taxon>Saccharomycetes</taxon>
        <taxon>Saccharomycetales</taxon>
        <taxon>Saccharomycetaceae</taxon>
        <taxon>Arxiozyma</taxon>
    </lineage>
</organism>
<evidence type="ECO:0000313" key="4">
    <source>
        <dbReference type="Proteomes" id="UP001306508"/>
    </source>
</evidence>
<proteinExistence type="predicted"/>
<comment type="caution">
    <text evidence="3">The sequence shown here is derived from an EMBL/GenBank/DDBJ whole genome shotgun (WGS) entry which is preliminary data.</text>
</comment>
<dbReference type="Gene3D" id="6.10.160.20">
    <property type="match status" value="1"/>
</dbReference>
<feature type="region of interest" description="Disordered" evidence="1">
    <location>
        <begin position="1"/>
        <end position="39"/>
    </location>
</feature>
<keyword evidence="4" id="KW-1185">Reference proteome</keyword>
<accession>A0AAN8A9G0</accession>
<evidence type="ECO:0000256" key="1">
    <source>
        <dbReference type="SAM" id="MobiDB-lite"/>
    </source>
</evidence>
<dbReference type="Proteomes" id="UP001306508">
    <property type="component" value="Unassembled WGS sequence"/>
</dbReference>
<feature type="compositionally biased region" description="Low complexity" evidence="1">
    <location>
        <begin position="26"/>
        <end position="39"/>
    </location>
</feature>
<feature type="compositionally biased region" description="Basic and acidic residues" evidence="1">
    <location>
        <begin position="8"/>
        <end position="17"/>
    </location>
</feature>
<feature type="domain" description="Histone deacetylase complex subunit SAP30 Sin3 binding" evidence="2">
    <location>
        <begin position="144"/>
        <end position="175"/>
    </location>
</feature>
<dbReference type="EMBL" id="JAWIZZ010000023">
    <property type="protein sequence ID" value="KAK5781931.1"/>
    <property type="molecule type" value="Genomic_DNA"/>
</dbReference>
<dbReference type="Pfam" id="PF13867">
    <property type="entry name" value="SAP30_Sin3_bdg"/>
    <property type="match status" value="1"/>
</dbReference>
<evidence type="ECO:0000313" key="3">
    <source>
        <dbReference type="EMBL" id="KAK5781931.1"/>
    </source>
</evidence>
<name>A0AAN8A9G0_9SACH</name>
<protein>
    <recommendedName>
        <fullName evidence="2">Histone deacetylase complex subunit SAP30 Sin3 binding domain-containing protein</fullName>
    </recommendedName>
</protein>
<gene>
    <name evidence="3" type="ORF">RI543_000583</name>
</gene>
<sequence length="185" mass="21693">MAATHSGTESHKDDHHNNKTGRGGKHSNSSNHGNHNDSSLTRLNVQQQQYLKDLVKRHVTDNKPTFSHNGIQDLSKYHEFDYQLRQMDYSVLRKYSHRFHLNEDKDNVTLTGVLLQSPLGLHTISSHYYTQSNTRNGNNKYRVDKQKYVKRCNDHFKQQGVKEMDSISQFIYKVKHQSKDFKMTF</sequence>
<evidence type="ECO:0000259" key="2">
    <source>
        <dbReference type="Pfam" id="PF13867"/>
    </source>
</evidence>
<dbReference type="InterPro" id="IPR038291">
    <property type="entry name" value="SAP30_C_sf"/>
</dbReference>
<reference evidence="4" key="1">
    <citation type="submission" date="2023-07" db="EMBL/GenBank/DDBJ databases">
        <title>A draft genome of Kazachstania heterogenica Y-27499.</title>
        <authorList>
            <person name="Donic C."/>
            <person name="Kralova J.S."/>
            <person name="Fidel L."/>
            <person name="Ben-Dor S."/>
            <person name="Jung S."/>
        </authorList>
    </citation>
    <scope>NUCLEOTIDE SEQUENCE [LARGE SCALE GENOMIC DNA]</scope>
    <source>
        <strain evidence="4">Y27499</strain>
    </source>
</reference>
<dbReference type="InterPro" id="IPR025718">
    <property type="entry name" value="SAP30_Sin3-bd"/>
</dbReference>